<keyword evidence="1" id="KW-1133">Transmembrane helix</keyword>
<keyword evidence="1" id="KW-0472">Membrane</keyword>
<comment type="caution">
    <text evidence="2">The sequence shown here is derived from an EMBL/GenBank/DDBJ whole genome shotgun (WGS) entry which is preliminary data.</text>
</comment>
<dbReference type="Proteomes" id="UP001146120">
    <property type="component" value="Unassembled WGS sequence"/>
</dbReference>
<evidence type="ECO:0000313" key="3">
    <source>
        <dbReference type="Proteomes" id="UP001146120"/>
    </source>
</evidence>
<evidence type="ECO:0000313" key="2">
    <source>
        <dbReference type="EMBL" id="DBA02728.1"/>
    </source>
</evidence>
<gene>
    <name evidence="2" type="ORF">N0F65_010656</name>
</gene>
<dbReference type="EMBL" id="DAKRPA010000027">
    <property type="protein sequence ID" value="DBA02728.1"/>
    <property type="molecule type" value="Genomic_DNA"/>
</dbReference>
<keyword evidence="1" id="KW-0812">Transmembrane</keyword>
<accession>A0AAV2Z5S2</accession>
<protein>
    <submittedName>
        <fullName evidence="2">Uncharacterized protein</fullName>
    </submittedName>
</protein>
<feature type="transmembrane region" description="Helical" evidence="1">
    <location>
        <begin position="56"/>
        <end position="76"/>
    </location>
</feature>
<keyword evidence="3" id="KW-1185">Reference proteome</keyword>
<dbReference type="InterPro" id="IPR006461">
    <property type="entry name" value="PLAC_motif_containing"/>
</dbReference>
<dbReference type="Pfam" id="PF04749">
    <property type="entry name" value="PLAC8"/>
    <property type="match status" value="1"/>
</dbReference>
<dbReference type="NCBIfam" id="TIGR01571">
    <property type="entry name" value="A_thal_Cys_rich"/>
    <property type="match status" value="1"/>
</dbReference>
<feature type="transmembrane region" description="Helical" evidence="1">
    <location>
        <begin position="26"/>
        <end position="44"/>
    </location>
</feature>
<proteinExistence type="predicted"/>
<dbReference type="AlphaFoldDB" id="A0AAV2Z5S2"/>
<reference evidence="2" key="1">
    <citation type="submission" date="2022-11" db="EMBL/GenBank/DDBJ databases">
        <authorList>
            <person name="Morgan W.R."/>
            <person name="Tartar A."/>
        </authorList>
    </citation>
    <scope>NUCLEOTIDE SEQUENCE</scope>
    <source>
        <strain evidence="2">ARSEF 373</strain>
    </source>
</reference>
<name>A0AAV2Z5S2_9STRA</name>
<organism evidence="2 3">
    <name type="scientific">Lagenidium giganteum</name>
    <dbReference type="NCBI Taxonomy" id="4803"/>
    <lineage>
        <taxon>Eukaryota</taxon>
        <taxon>Sar</taxon>
        <taxon>Stramenopiles</taxon>
        <taxon>Oomycota</taxon>
        <taxon>Peronosporomycetes</taxon>
        <taxon>Pythiales</taxon>
        <taxon>Pythiaceae</taxon>
    </lineage>
</organism>
<evidence type="ECO:0000256" key="1">
    <source>
        <dbReference type="SAM" id="Phobius"/>
    </source>
</evidence>
<reference evidence="2" key="2">
    <citation type="journal article" date="2023" name="Microbiol Resour">
        <title>Decontamination and Annotation of the Draft Genome Sequence of the Oomycete Lagenidium giganteum ARSEF 373.</title>
        <authorList>
            <person name="Morgan W.R."/>
            <person name="Tartar A."/>
        </authorList>
    </citation>
    <scope>NUCLEOTIDE SEQUENCE</scope>
    <source>
        <strain evidence="2">ARSEF 373</strain>
    </source>
</reference>
<sequence length="138" mass="15160">MAVFVPCVALAQISHRIGVASYHHALAYFLGVWTLSMIFSGIDYSAHQQQYVTQVIFSPWTELAIVFGAMTPLAVWQLRLVIRHRFHIPGSCAGDCFSATCCGPCAIAQMATHVKSYRHGVCDFGPPDTLPAYVVLET</sequence>